<evidence type="ECO:0000313" key="8">
    <source>
        <dbReference type="Proteomes" id="UP000594263"/>
    </source>
</evidence>
<evidence type="ECO:0000256" key="1">
    <source>
        <dbReference type="ARBA" id="ARBA00004613"/>
    </source>
</evidence>
<reference evidence="7" key="1">
    <citation type="submission" date="2021-01" db="UniProtKB">
        <authorList>
            <consortium name="EnsemblPlants"/>
        </authorList>
    </citation>
    <scope>IDENTIFICATION</scope>
</reference>
<dbReference type="GO" id="GO:0005576">
    <property type="term" value="C:extracellular region"/>
    <property type="evidence" value="ECO:0007669"/>
    <property type="project" value="UniProtKB-SubCell"/>
</dbReference>
<evidence type="ECO:0000256" key="5">
    <source>
        <dbReference type="ARBA" id="ARBA00022729"/>
    </source>
</evidence>
<dbReference type="Pfam" id="PF05938">
    <property type="entry name" value="Self-incomp_S1"/>
    <property type="match status" value="2"/>
</dbReference>
<dbReference type="Gramene" id="Kaladp0032s0132.1.v1.1">
    <property type="protein sequence ID" value="Kaladp0032s0132.1.v1.1"/>
    <property type="gene ID" value="Kaladp0032s0132.v1.1"/>
</dbReference>
<accession>A0A7N0ZTL8</accession>
<dbReference type="InterPro" id="IPR010264">
    <property type="entry name" value="Self-incomp_S1"/>
</dbReference>
<evidence type="ECO:0000256" key="6">
    <source>
        <dbReference type="RuleBase" id="RU367044"/>
    </source>
</evidence>
<dbReference type="PANTHER" id="PTHR31232">
    <property type="match status" value="1"/>
</dbReference>
<feature type="signal peptide" evidence="6">
    <location>
        <begin position="1"/>
        <end position="28"/>
    </location>
</feature>
<evidence type="ECO:0000256" key="4">
    <source>
        <dbReference type="ARBA" id="ARBA00022525"/>
    </source>
</evidence>
<dbReference type="OMA" id="KFFYGYH"/>
<protein>
    <recommendedName>
        <fullName evidence="6">S-protein homolog</fullName>
    </recommendedName>
</protein>
<sequence length="291" mass="33971">MKITGDNNIKKMLLVMTLICAWLFISSADSGADLEWPKTHVKLFNKAWSKSDMVVHCWSSEDDLGFHTIKFGQYYEFSFRHNVWCNTKFVCMVKFGDGGEKFFYGYHCQRDVDHCGRMCEWSLYETAACRWNSFCYGYDDKPPSNDVTKTMKIMADNNIKKTLLITTLNICLWLSICSAESGADFEWPITHVKLFNKAESQSDMIGHCWSSDDNLGSRITKFDEYYGFPTQFLKFVCMVKFGSGDRKFFYGYHRQSDAGKCGRKCEWSLYENRACRWDIDCYEYTDKPPDL</sequence>
<proteinExistence type="inferred from homology"/>
<evidence type="ECO:0000256" key="2">
    <source>
        <dbReference type="ARBA" id="ARBA00005581"/>
    </source>
</evidence>
<keyword evidence="4 6" id="KW-0964">Secreted</keyword>
<dbReference type="EnsemblPlants" id="Kaladp0032s0132.1.v1.1">
    <property type="protein sequence ID" value="Kaladp0032s0132.1.v1.1"/>
    <property type="gene ID" value="Kaladp0032s0132.v1.1"/>
</dbReference>
<dbReference type="AlphaFoldDB" id="A0A7N0ZTL8"/>
<evidence type="ECO:0000256" key="3">
    <source>
        <dbReference type="ARBA" id="ARBA00022471"/>
    </source>
</evidence>
<dbReference type="PANTHER" id="PTHR31232:SF43">
    <property type="entry name" value="S-PROTEIN HOMOLOG 29-RELATED"/>
    <property type="match status" value="1"/>
</dbReference>
<name>A0A7N0ZTL8_KALFE</name>
<feature type="chain" id="PRO_5029947968" description="S-protein homolog" evidence="6">
    <location>
        <begin position="29"/>
        <end position="291"/>
    </location>
</feature>
<organism evidence="7 8">
    <name type="scientific">Kalanchoe fedtschenkoi</name>
    <name type="common">Lavender scallops</name>
    <name type="synonym">South American air plant</name>
    <dbReference type="NCBI Taxonomy" id="63787"/>
    <lineage>
        <taxon>Eukaryota</taxon>
        <taxon>Viridiplantae</taxon>
        <taxon>Streptophyta</taxon>
        <taxon>Embryophyta</taxon>
        <taxon>Tracheophyta</taxon>
        <taxon>Spermatophyta</taxon>
        <taxon>Magnoliopsida</taxon>
        <taxon>eudicotyledons</taxon>
        <taxon>Gunneridae</taxon>
        <taxon>Pentapetalae</taxon>
        <taxon>Saxifragales</taxon>
        <taxon>Crassulaceae</taxon>
        <taxon>Kalanchoe</taxon>
    </lineage>
</organism>
<comment type="subcellular location">
    <subcellularLocation>
        <location evidence="1 6">Secreted</location>
    </subcellularLocation>
</comment>
<comment type="similarity">
    <text evidence="2 6">Belongs to the plant self-incompatibility (S1) protein family.</text>
</comment>
<dbReference type="GO" id="GO:0060320">
    <property type="term" value="P:rejection of self pollen"/>
    <property type="evidence" value="ECO:0007669"/>
    <property type="project" value="UniProtKB-KW"/>
</dbReference>
<evidence type="ECO:0000313" key="7">
    <source>
        <dbReference type="EnsemblPlants" id="Kaladp0032s0132.1.v1.1"/>
    </source>
</evidence>
<keyword evidence="5 6" id="KW-0732">Signal</keyword>
<dbReference type="Proteomes" id="UP000594263">
    <property type="component" value="Unplaced"/>
</dbReference>
<keyword evidence="3 6" id="KW-0713">Self-incompatibility</keyword>
<keyword evidence="8" id="KW-1185">Reference proteome</keyword>